<dbReference type="EMBL" id="MU268328">
    <property type="protein sequence ID" value="KAH7904906.1"/>
    <property type="molecule type" value="Genomic_DNA"/>
</dbReference>
<sequence length="361" mass="39999">MTKPFLRDGKPTNARPPPPLDTGLQKLCQCRLCISSTALSPKFLETREATQGQWLDERTFQRHQREENLLRAVEKAGMDGPQYTALLRKPVESDLIARRRAPHKPPARPVVPPAGNPNSTQRQEIEVGEGALAPVIASGTVVSARNMDRGAGRGGEAVGGGAGDAGARRSERKKAVDDLTTSVEESKTDLQHICSNINSRVLSFYPPRRLVFARQPMIDTPFLRRPLEQLSEINRGQFALHPGDPANAPILALENDLVRWLGDIDAIPSFGNSAIVAQRRDLSDRIFRELDRMDDFKEQEWERQRRGGASTGDARMKADLVLKQDDRNLFQSTLPNMEPRRSVVPPRAALDASTVRAISSI</sequence>
<reference evidence="1" key="1">
    <citation type="journal article" date="2021" name="New Phytol.">
        <title>Evolutionary innovations through gain and loss of genes in the ectomycorrhizal Boletales.</title>
        <authorList>
            <person name="Wu G."/>
            <person name="Miyauchi S."/>
            <person name="Morin E."/>
            <person name="Kuo A."/>
            <person name="Drula E."/>
            <person name="Varga T."/>
            <person name="Kohler A."/>
            <person name="Feng B."/>
            <person name="Cao Y."/>
            <person name="Lipzen A."/>
            <person name="Daum C."/>
            <person name="Hundley H."/>
            <person name="Pangilinan J."/>
            <person name="Johnson J."/>
            <person name="Barry K."/>
            <person name="LaButti K."/>
            <person name="Ng V."/>
            <person name="Ahrendt S."/>
            <person name="Min B."/>
            <person name="Choi I.G."/>
            <person name="Park H."/>
            <person name="Plett J.M."/>
            <person name="Magnuson J."/>
            <person name="Spatafora J.W."/>
            <person name="Nagy L.G."/>
            <person name="Henrissat B."/>
            <person name="Grigoriev I.V."/>
            <person name="Yang Z.L."/>
            <person name="Xu J."/>
            <person name="Martin F.M."/>
        </authorList>
    </citation>
    <scope>NUCLEOTIDE SEQUENCE</scope>
    <source>
        <strain evidence="1">ATCC 28755</strain>
    </source>
</reference>
<comment type="caution">
    <text evidence="1">The sequence shown here is derived from an EMBL/GenBank/DDBJ whole genome shotgun (WGS) entry which is preliminary data.</text>
</comment>
<evidence type="ECO:0000313" key="2">
    <source>
        <dbReference type="Proteomes" id="UP000790377"/>
    </source>
</evidence>
<dbReference type="Proteomes" id="UP000790377">
    <property type="component" value="Unassembled WGS sequence"/>
</dbReference>
<evidence type="ECO:0000313" key="1">
    <source>
        <dbReference type="EMBL" id="KAH7904906.1"/>
    </source>
</evidence>
<name>A0ACB7ZVC6_9AGAM</name>
<accession>A0ACB7ZVC6</accession>
<protein>
    <submittedName>
        <fullName evidence="1">Uncharacterized protein</fullName>
    </submittedName>
</protein>
<keyword evidence="2" id="KW-1185">Reference proteome</keyword>
<organism evidence="1 2">
    <name type="scientific">Hygrophoropsis aurantiaca</name>
    <dbReference type="NCBI Taxonomy" id="72124"/>
    <lineage>
        <taxon>Eukaryota</taxon>
        <taxon>Fungi</taxon>
        <taxon>Dikarya</taxon>
        <taxon>Basidiomycota</taxon>
        <taxon>Agaricomycotina</taxon>
        <taxon>Agaricomycetes</taxon>
        <taxon>Agaricomycetidae</taxon>
        <taxon>Boletales</taxon>
        <taxon>Coniophorineae</taxon>
        <taxon>Hygrophoropsidaceae</taxon>
        <taxon>Hygrophoropsis</taxon>
    </lineage>
</organism>
<proteinExistence type="predicted"/>
<gene>
    <name evidence="1" type="ORF">BJ138DRAFT_1130755</name>
</gene>